<dbReference type="AlphaFoldDB" id="A0A379LSS3"/>
<evidence type="ECO:0000256" key="1">
    <source>
        <dbReference type="SAM" id="MobiDB-lite"/>
    </source>
</evidence>
<evidence type="ECO:0000313" key="3">
    <source>
        <dbReference type="Proteomes" id="UP000254640"/>
    </source>
</evidence>
<protein>
    <submittedName>
        <fullName evidence="2">Uncharacterized protein</fullName>
    </submittedName>
</protein>
<name>A0A379LSS3_ENTAG</name>
<keyword evidence="3" id="KW-1185">Reference proteome</keyword>
<sequence>MTLPFFCGEETLPIGFLTQSLVSTQAGSTEKQIMKPLMLMLFTLCLTGCVQYKWVKPDASEQQETITETACRAQALRDLPPDNVVSGKYTSKDSKYKTTDTDYSTSDANESQREILVKDCMFKRGWQQIEVQQ</sequence>
<proteinExistence type="predicted"/>
<dbReference type="EMBL" id="UGSO01000003">
    <property type="protein sequence ID" value="SUE07324.1"/>
    <property type="molecule type" value="Genomic_DNA"/>
</dbReference>
<gene>
    <name evidence="2" type="ORF">NCTC9381_06094</name>
</gene>
<accession>A0A379LSS3</accession>
<organism evidence="2 3">
    <name type="scientific">Enterobacter agglomerans</name>
    <name type="common">Erwinia herbicola</name>
    <name type="synonym">Pantoea agglomerans</name>
    <dbReference type="NCBI Taxonomy" id="549"/>
    <lineage>
        <taxon>Bacteria</taxon>
        <taxon>Pseudomonadati</taxon>
        <taxon>Pseudomonadota</taxon>
        <taxon>Gammaproteobacteria</taxon>
        <taxon>Enterobacterales</taxon>
        <taxon>Erwiniaceae</taxon>
        <taxon>Pantoea</taxon>
        <taxon>Pantoea agglomerans group</taxon>
    </lineage>
</organism>
<reference evidence="2 3" key="1">
    <citation type="submission" date="2018-06" db="EMBL/GenBank/DDBJ databases">
        <authorList>
            <consortium name="Pathogen Informatics"/>
            <person name="Doyle S."/>
        </authorList>
    </citation>
    <scope>NUCLEOTIDE SEQUENCE [LARGE SCALE GENOMIC DNA]</scope>
    <source>
        <strain evidence="2 3">NCTC9381</strain>
    </source>
</reference>
<feature type="region of interest" description="Disordered" evidence="1">
    <location>
        <begin position="81"/>
        <end position="108"/>
    </location>
</feature>
<dbReference type="Proteomes" id="UP000254640">
    <property type="component" value="Unassembled WGS sequence"/>
</dbReference>
<evidence type="ECO:0000313" key="2">
    <source>
        <dbReference type="EMBL" id="SUE07324.1"/>
    </source>
</evidence>
<feature type="compositionally biased region" description="Basic and acidic residues" evidence="1">
    <location>
        <begin position="90"/>
        <end position="100"/>
    </location>
</feature>